<sequence>MIIVTRGMNGLTINVADRTSARLTHYSQFEIGVHGIWKKVEAFFRPFSVIEIGDPKRGERCVKIQGPLFVEKVGHKLVLCPKRKKKVTYVESSSEDSEDDSDTEDEESSDDEDLTELFEGKMSGKKEDLSMS</sequence>
<dbReference type="Proteomes" id="UP000285326">
    <property type="component" value="Unassembled WGS sequence"/>
</dbReference>
<reference evidence="2 3" key="1">
    <citation type="journal article" date="2018" name="BMC Genomics">
        <title>Comparative genome analyses reveal sequence features reflecting distinct modes of host-adaptation between dicot and monocot powdery mildew.</title>
        <authorList>
            <person name="Wu Y."/>
            <person name="Ma X."/>
            <person name="Pan Z."/>
            <person name="Kale S.D."/>
            <person name="Song Y."/>
            <person name="King H."/>
            <person name="Zhang Q."/>
            <person name="Presley C."/>
            <person name="Deng X."/>
            <person name="Wei C.I."/>
            <person name="Xiao S."/>
        </authorList>
    </citation>
    <scope>NUCLEOTIDE SEQUENCE [LARGE SCALE GENOMIC DNA]</scope>
    <source>
        <strain evidence="2">UMSG1</strain>
    </source>
</reference>
<organism evidence="2 3">
    <name type="scientific">Golovinomyces cichoracearum</name>
    <dbReference type="NCBI Taxonomy" id="62708"/>
    <lineage>
        <taxon>Eukaryota</taxon>
        <taxon>Fungi</taxon>
        <taxon>Dikarya</taxon>
        <taxon>Ascomycota</taxon>
        <taxon>Pezizomycotina</taxon>
        <taxon>Leotiomycetes</taxon>
        <taxon>Erysiphales</taxon>
        <taxon>Erysiphaceae</taxon>
        <taxon>Golovinomyces</taxon>
    </lineage>
</organism>
<dbReference type="AlphaFoldDB" id="A0A420IPN0"/>
<evidence type="ECO:0000313" key="2">
    <source>
        <dbReference type="EMBL" id="RKF76452.1"/>
    </source>
</evidence>
<gene>
    <name evidence="2" type="ORF">GcM1_227068</name>
</gene>
<feature type="compositionally biased region" description="Basic and acidic residues" evidence="1">
    <location>
        <begin position="118"/>
        <end position="132"/>
    </location>
</feature>
<evidence type="ECO:0000313" key="3">
    <source>
        <dbReference type="Proteomes" id="UP000285326"/>
    </source>
</evidence>
<protein>
    <submittedName>
        <fullName evidence="2">Uncharacterized protein</fullName>
    </submittedName>
</protein>
<dbReference type="EMBL" id="MCBS01022721">
    <property type="protein sequence ID" value="RKF76452.1"/>
    <property type="molecule type" value="Genomic_DNA"/>
</dbReference>
<evidence type="ECO:0000256" key="1">
    <source>
        <dbReference type="SAM" id="MobiDB-lite"/>
    </source>
</evidence>
<feature type="compositionally biased region" description="Acidic residues" evidence="1">
    <location>
        <begin position="93"/>
        <end position="116"/>
    </location>
</feature>
<feature type="region of interest" description="Disordered" evidence="1">
    <location>
        <begin position="88"/>
        <end position="132"/>
    </location>
</feature>
<comment type="caution">
    <text evidence="2">The sequence shown here is derived from an EMBL/GenBank/DDBJ whole genome shotgun (WGS) entry which is preliminary data.</text>
</comment>
<proteinExistence type="predicted"/>
<accession>A0A420IPN0</accession>
<name>A0A420IPN0_9PEZI</name>